<dbReference type="PANTHER" id="PTHR34815:SF2">
    <property type="entry name" value="N-ACETYLTRANSFERASE DOMAIN-CONTAINING PROTEIN"/>
    <property type="match status" value="1"/>
</dbReference>
<dbReference type="InterPro" id="IPR013653">
    <property type="entry name" value="GCN5-like_dom"/>
</dbReference>
<accession>A0A8T1WF29</accession>
<reference evidence="3" key="1">
    <citation type="submission" date="2021-02" db="EMBL/GenBank/DDBJ databases">
        <authorList>
            <person name="Palmer J.M."/>
        </authorList>
    </citation>
    <scope>NUCLEOTIDE SEQUENCE</scope>
    <source>
        <strain evidence="3">SCRP23</strain>
    </source>
</reference>
<organism evidence="3 4">
    <name type="scientific">Phytophthora boehmeriae</name>
    <dbReference type="NCBI Taxonomy" id="109152"/>
    <lineage>
        <taxon>Eukaryota</taxon>
        <taxon>Sar</taxon>
        <taxon>Stramenopiles</taxon>
        <taxon>Oomycota</taxon>
        <taxon>Peronosporomycetes</taxon>
        <taxon>Peronosporales</taxon>
        <taxon>Peronosporaceae</taxon>
        <taxon>Phytophthora</taxon>
    </lineage>
</organism>
<name>A0A8T1WF29_9STRA</name>
<gene>
    <name evidence="3" type="ORF">PHYBOEH_006916</name>
</gene>
<dbReference type="Proteomes" id="UP000693981">
    <property type="component" value="Unassembled WGS sequence"/>
</dbReference>
<feature type="domain" description="GCN5-related N-acetyltransferase Rv2170-like" evidence="1">
    <location>
        <begin position="99"/>
        <end position="147"/>
    </location>
</feature>
<dbReference type="Pfam" id="PF08445">
    <property type="entry name" value="FR47"/>
    <property type="match status" value="1"/>
</dbReference>
<dbReference type="InterPro" id="IPR055100">
    <property type="entry name" value="GNAT_LYC1-like"/>
</dbReference>
<evidence type="ECO:0000313" key="3">
    <source>
        <dbReference type="EMBL" id="KAG7390790.1"/>
    </source>
</evidence>
<dbReference type="OrthoDB" id="2020070at2759"/>
<evidence type="ECO:0000259" key="2">
    <source>
        <dbReference type="Pfam" id="PF22998"/>
    </source>
</evidence>
<dbReference type="GO" id="GO:0016747">
    <property type="term" value="F:acyltransferase activity, transferring groups other than amino-acyl groups"/>
    <property type="evidence" value="ECO:0007669"/>
    <property type="project" value="InterPro"/>
</dbReference>
<evidence type="ECO:0000313" key="4">
    <source>
        <dbReference type="Proteomes" id="UP000693981"/>
    </source>
</evidence>
<dbReference type="CDD" id="cd04301">
    <property type="entry name" value="NAT_SF"/>
    <property type="match status" value="1"/>
</dbReference>
<dbReference type="PANTHER" id="PTHR34815">
    <property type="entry name" value="LYSINE ACETYLTRANSFERASE"/>
    <property type="match status" value="1"/>
</dbReference>
<proteinExistence type="predicted"/>
<evidence type="ECO:0000259" key="1">
    <source>
        <dbReference type="Pfam" id="PF08445"/>
    </source>
</evidence>
<protein>
    <recommendedName>
        <fullName evidence="5">N-acetyltransferase domain-containing protein</fullName>
    </recommendedName>
</protein>
<sequence length="375" mass="42840">MDKFRVVRLTREELKVQCKNDDFEEWGAPALNLPQYQRKEQLQRETAFSQRGSVFWALVEKSDSDENSIDDSDLVAGRTALCCHCESHRFDCVLRRQSGEIERGYSHHIGSVFTLPEFRKRGLATFFMKQVAKQLAQFRGALVSVLYSDIGPTYYDKLGWRLHPSQMATLDVTHPRNAKTNNDSIELIPLALDQELDEFFKADNDRLVEELSSAKFEGREAFVILPTRDSLEWQFCIGVHFARERGFDELPSCCGVKANTDAFVVWSHNVRGSTLNIVRARLPDVGDDHAIATTRALMNAALEEARKFQLKKVAIWNPPPVLLYDDVRHHLEIEVDERNDSLSSAMVFHNGSVDVDGDAKTPLPHWLSNEKYAWV</sequence>
<feature type="domain" description="LYC1 C-terminal" evidence="2">
    <location>
        <begin position="172"/>
        <end position="375"/>
    </location>
</feature>
<dbReference type="Pfam" id="PF22998">
    <property type="entry name" value="GNAT_LYC1-like"/>
    <property type="match status" value="1"/>
</dbReference>
<evidence type="ECO:0008006" key="5">
    <source>
        <dbReference type="Google" id="ProtNLM"/>
    </source>
</evidence>
<dbReference type="InterPro" id="IPR053013">
    <property type="entry name" value="LAT"/>
</dbReference>
<dbReference type="EMBL" id="JAGDFL010000373">
    <property type="protein sequence ID" value="KAG7390790.1"/>
    <property type="molecule type" value="Genomic_DNA"/>
</dbReference>
<dbReference type="AlphaFoldDB" id="A0A8T1WF29"/>
<comment type="caution">
    <text evidence="3">The sequence shown here is derived from an EMBL/GenBank/DDBJ whole genome shotgun (WGS) entry which is preliminary data.</text>
</comment>
<keyword evidence="4" id="KW-1185">Reference proteome</keyword>